<dbReference type="InterPro" id="IPR001296">
    <property type="entry name" value="Glyco_trans_1"/>
</dbReference>
<evidence type="ECO:0000313" key="4">
    <source>
        <dbReference type="Proteomes" id="UP000199256"/>
    </source>
</evidence>
<keyword evidence="4" id="KW-1185">Reference proteome</keyword>
<evidence type="ECO:0000259" key="2">
    <source>
        <dbReference type="Pfam" id="PF13439"/>
    </source>
</evidence>
<accession>A0A1H7RLS3</accession>
<dbReference type="GO" id="GO:0016757">
    <property type="term" value="F:glycosyltransferase activity"/>
    <property type="evidence" value="ECO:0007669"/>
    <property type="project" value="InterPro"/>
</dbReference>
<dbReference type="InterPro" id="IPR028098">
    <property type="entry name" value="Glyco_trans_4-like_N"/>
</dbReference>
<sequence>MNKTEPLRVLHLVAGNLSGGAARGAYWLHQAQREIGIDSTLVTSGRETGDDPSVIALGKSPIQWMKHAALNRLGNIPVRFYAKRKPWIFNTGFAGIDFTKLPEYHRADVIHLHWINGLVAMRTLRRIKKPIVWTMRDMWPLTGGCHYAIDCNNYIEGCGKCPQLRSNSKLDLSRFIVAHKRNFLPRKMRIIGISEWLSSCAKSSRVFANLPVQTISNNINTQDFFPVPVTVAREALGLPTSGRILLVGAQRVTDFYKGFDHFLQAMKDFSGEDFHVVSFGRGPSQDWSSLAVQHTNLGFLSDTVSLRLAYSAANVFVAPSLMDAFGKTLAEAQACGTPVVCFDATGPRDIIEHKITGYRAEPFEPEDLAKGIHWVLQQSAEQHEMMRTNARKRAVKQFDSRVIAHQYKSLYEEITAKRATAQA</sequence>
<dbReference type="STRING" id="1396821.SAMN05444515_12413"/>
<dbReference type="Pfam" id="PF00534">
    <property type="entry name" value="Glycos_transf_1"/>
    <property type="match status" value="1"/>
</dbReference>
<feature type="domain" description="Glycosyltransferase subfamily 4-like N-terminal" evidence="2">
    <location>
        <begin position="19"/>
        <end position="222"/>
    </location>
</feature>
<dbReference type="RefSeq" id="WP_090255667.1">
    <property type="nucleotide sequence ID" value="NZ_FOAA01000024.1"/>
</dbReference>
<dbReference type="Pfam" id="PF13439">
    <property type="entry name" value="Glyco_transf_4"/>
    <property type="match status" value="1"/>
</dbReference>
<proteinExistence type="predicted"/>
<dbReference type="SUPFAM" id="SSF53756">
    <property type="entry name" value="UDP-Glycosyltransferase/glycogen phosphorylase"/>
    <property type="match status" value="1"/>
</dbReference>
<dbReference type="Proteomes" id="UP000199256">
    <property type="component" value="Unassembled WGS sequence"/>
</dbReference>
<dbReference type="Gene3D" id="3.40.50.2000">
    <property type="entry name" value="Glycogen Phosphorylase B"/>
    <property type="match status" value="2"/>
</dbReference>
<dbReference type="EMBL" id="FOAA01000024">
    <property type="protein sequence ID" value="SEL60968.1"/>
    <property type="molecule type" value="Genomic_DNA"/>
</dbReference>
<evidence type="ECO:0000313" key="3">
    <source>
        <dbReference type="EMBL" id="SEL60968.1"/>
    </source>
</evidence>
<feature type="domain" description="Glycosyl transferase family 1" evidence="1">
    <location>
        <begin position="254"/>
        <end position="393"/>
    </location>
</feature>
<gene>
    <name evidence="3" type="ORF">SAMN05444515_12413</name>
</gene>
<dbReference type="InterPro" id="IPR050194">
    <property type="entry name" value="Glycosyltransferase_grp1"/>
</dbReference>
<keyword evidence="3" id="KW-0808">Transferase</keyword>
<dbReference type="PANTHER" id="PTHR45947:SF3">
    <property type="entry name" value="SULFOQUINOVOSYL TRANSFERASE SQD2"/>
    <property type="match status" value="1"/>
</dbReference>
<dbReference type="PANTHER" id="PTHR45947">
    <property type="entry name" value="SULFOQUINOVOSYL TRANSFERASE SQD2"/>
    <property type="match status" value="1"/>
</dbReference>
<protein>
    <submittedName>
        <fullName evidence="3">Glycosyltransferase involved in cell wall bisynthesis</fullName>
    </submittedName>
</protein>
<evidence type="ECO:0000259" key="1">
    <source>
        <dbReference type="Pfam" id="PF00534"/>
    </source>
</evidence>
<dbReference type="AlphaFoldDB" id="A0A1H7RLS3"/>
<organism evidence="3 4">
    <name type="scientific">Ectothiorhodospira marina</name>
    <dbReference type="NCBI Taxonomy" id="1396821"/>
    <lineage>
        <taxon>Bacteria</taxon>
        <taxon>Pseudomonadati</taxon>
        <taxon>Pseudomonadota</taxon>
        <taxon>Gammaproteobacteria</taxon>
        <taxon>Chromatiales</taxon>
        <taxon>Ectothiorhodospiraceae</taxon>
        <taxon>Ectothiorhodospira</taxon>
    </lineage>
</organism>
<dbReference type="CDD" id="cd03825">
    <property type="entry name" value="GT4_WcaC-like"/>
    <property type="match status" value="1"/>
</dbReference>
<name>A0A1H7RLS3_9GAMM</name>
<dbReference type="OrthoDB" id="9802524at2"/>
<reference evidence="4" key="1">
    <citation type="submission" date="2016-10" db="EMBL/GenBank/DDBJ databases">
        <authorList>
            <person name="Varghese N."/>
            <person name="Submissions S."/>
        </authorList>
    </citation>
    <scope>NUCLEOTIDE SEQUENCE [LARGE SCALE GENOMIC DNA]</scope>
    <source>
        <strain evidence="4">DSM 241</strain>
    </source>
</reference>